<keyword evidence="5" id="KW-0472">Membrane</keyword>
<evidence type="ECO:0000256" key="4">
    <source>
        <dbReference type="ARBA" id="ARBA00023034"/>
    </source>
</evidence>
<evidence type="ECO:0000256" key="2">
    <source>
        <dbReference type="ARBA" id="ARBA00010271"/>
    </source>
</evidence>
<evidence type="ECO:0000256" key="1">
    <source>
        <dbReference type="ARBA" id="ARBA00004323"/>
    </source>
</evidence>
<keyword evidence="5" id="KW-0812">Transmembrane</keyword>
<proteinExistence type="inferred from homology"/>
<reference evidence="7" key="1">
    <citation type="submission" date="2024-03" db="EMBL/GenBank/DDBJ databases">
        <authorList>
            <consortium name="ELIXIR-Norway"/>
            <consortium name="Elixir Norway"/>
        </authorList>
    </citation>
    <scope>NUCLEOTIDE SEQUENCE</scope>
</reference>
<dbReference type="PANTHER" id="PTHR11062:SF95">
    <property type="entry name" value="EXOSTOSIN GT47 DOMAIN-CONTAINING PROTEIN"/>
    <property type="match status" value="1"/>
</dbReference>
<dbReference type="Proteomes" id="UP001497522">
    <property type="component" value="Chromosome 18"/>
</dbReference>
<dbReference type="EMBL" id="OZ023719">
    <property type="protein sequence ID" value="CAK9869226.1"/>
    <property type="molecule type" value="Genomic_DNA"/>
</dbReference>
<keyword evidence="5" id="KW-1133">Transmembrane helix</keyword>
<comment type="similarity">
    <text evidence="2">Belongs to the glycosyltransferase 47 family.</text>
</comment>
<evidence type="ECO:0000313" key="8">
    <source>
        <dbReference type="Proteomes" id="UP001497522"/>
    </source>
</evidence>
<evidence type="ECO:0000259" key="6">
    <source>
        <dbReference type="Pfam" id="PF03016"/>
    </source>
</evidence>
<keyword evidence="8" id="KW-1185">Reference proteome</keyword>
<sequence>MTGSKGASPTSVFSCCAWSGRNGSSSKRNYAQLRAAGSSKIFNWKACTKQFVLGLLAVTSLLLLSARLVLYITFFSSRHAALLSEQSRGSELLIKTEEYAGFNAGGAARMKVEIESTPQLLMRDRDDDDEDDVVAGRFTDQVQQQQQLLQGETRTKAALVVGSTSSSPGVAFLDELTLNLTAAADDTEELVDNGPYHSRQVFEANYEEMKRKVKVFVYPHDDKDTYRDIYRAWDKTPTGNYASEAYFKQALMKSSFVTSNAAEADFFFMPVSITRARIDKRVGTEGVKEFCKQHVSAVQREWSFWNRSGGVDHFYLSCHSIARTAMELVPQVRRNAIQLVCPASYHLYYYISHKDASVPQIWPREGATPNGVKHTAQRTRLAFFAGAINSEVRFQLRDEWGDDDEIMVHKGKVPFPYSEALLTSKFCLHVKGYEVNTARLGDAMFYGCVPVVIANYYDLPFADILNWHKFAIVIPTLDIPLLKKTLKAVTPAQYSQMHQYVVQVRKHFQWHSPAREFDAFYMVMYELWIRRHSLRNSLQDL</sequence>
<organism evidence="7 8">
    <name type="scientific">Sphagnum jensenii</name>
    <dbReference type="NCBI Taxonomy" id="128206"/>
    <lineage>
        <taxon>Eukaryota</taxon>
        <taxon>Viridiplantae</taxon>
        <taxon>Streptophyta</taxon>
        <taxon>Embryophyta</taxon>
        <taxon>Bryophyta</taxon>
        <taxon>Sphagnophytina</taxon>
        <taxon>Sphagnopsida</taxon>
        <taxon>Sphagnales</taxon>
        <taxon>Sphagnaceae</taxon>
        <taxon>Sphagnum</taxon>
    </lineage>
</organism>
<keyword evidence="3" id="KW-0735">Signal-anchor</keyword>
<name>A0ABP1B2B7_9BRYO</name>
<feature type="transmembrane region" description="Helical" evidence="5">
    <location>
        <begin position="51"/>
        <end position="74"/>
    </location>
</feature>
<feature type="domain" description="Exostosin GT47" evidence="6">
    <location>
        <begin position="210"/>
        <end position="488"/>
    </location>
</feature>
<accession>A0ABP1B2B7</accession>
<evidence type="ECO:0000313" key="7">
    <source>
        <dbReference type="EMBL" id="CAK9869226.1"/>
    </source>
</evidence>
<dbReference type="Pfam" id="PF03016">
    <property type="entry name" value="Exostosin_GT47"/>
    <property type="match status" value="1"/>
</dbReference>
<dbReference type="PANTHER" id="PTHR11062">
    <property type="entry name" value="EXOSTOSIN HEPARAN SULFATE GLYCOSYLTRANSFERASE -RELATED"/>
    <property type="match status" value="1"/>
</dbReference>
<dbReference type="InterPro" id="IPR040911">
    <property type="entry name" value="Exostosin_GT47"/>
</dbReference>
<dbReference type="InterPro" id="IPR004263">
    <property type="entry name" value="Exostosin"/>
</dbReference>
<gene>
    <name evidence="7" type="ORF">CSSPJE1EN2_LOCUS11984</name>
</gene>
<protein>
    <recommendedName>
        <fullName evidence="6">Exostosin GT47 domain-containing protein</fullName>
    </recommendedName>
</protein>
<keyword evidence="4" id="KW-0333">Golgi apparatus</keyword>
<comment type="subcellular location">
    <subcellularLocation>
        <location evidence="1">Golgi apparatus membrane</location>
        <topology evidence="1">Single-pass type II membrane protein</topology>
    </subcellularLocation>
</comment>
<evidence type="ECO:0000256" key="3">
    <source>
        <dbReference type="ARBA" id="ARBA00022968"/>
    </source>
</evidence>
<evidence type="ECO:0000256" key="5">
    <source>
        <dbReference type="SAM" id="Phobius"/>
    </source>
</evidence>